<dbReference type="AlphaFoldDB" id="A0A4R3Z0D1"/>
<dbReference type="RefSeq" id="WP_131864439.1">
    <property type="nucleotide sequence ID" value="NZ_SMCR01000002.1"/>
</dbReference>
<dbReference type="EMBL" id="SMCR01000002">
    <property type="protein sequence ID" value="TCV99062.1"/>
    <property type="molecule type" value="Genomic_DNA"/>
</dbReference>
<proteinExistence type="predicted"/>
<comment type="caution">
    <text evidence="1">The sequence shown here is derived from an EMBL/GenBank/DDBJ whole genome shotgun (WGS) entry which is preliminary data.</text>
</comment>
<organism evidence="1 2">
    <name type="scientific">Biostraticola tofi</name>
    <dbReference type="NCBI Taxonomy" id="466109"/>
    <lineage>
        <taxon>Bacteria</taxon>
        <taxon>Pseudomonadati</taxon>
        <taxon>Pseudomonadota</taxon>
        <taxon>Gammaproteobacteria</taxon>
        <taxon>Enterobacterales</taxon>
        <taxon>Bruguierivoracaceae</taxon>
        <taxon>Biostraticola</taxon>
    </lineage>
</organism>
<evidence type="ECO:0000313" key="1">
    <source>
        <dbReference type="EMBL" id="TCV99062.1"/>
    </source>
</evidence>
<keyword evidence="2" id="KW-1185">Reference proteome</keyword>
<gene>
    <name evidence="1" type="ORF">EDC52_102396</name>
</gene>
<sequence>MKTANPGESGIALGQLAARGEQAALSISAATLTRVTYNPFFQLMLDKIDSTRKPADGIAQK</sequence>
<accession>A0A4R3Z0D1</accession>
<dbReference type="Proteomes" id="UP000295719">
    <property type="component" value="Unassembled WGS sequence"/>
</dbReference>
<dbReference type="OrthoDB" id="8476759at2"/>
<name>A0A4R3Z0D1_9GAMM</name>
<protein>
    <submittedName>
        <fullName evidence="1">Uncharacterized protein</fullName>
    </submittedName>
</protein>
<reference evidence="1 2" key="1">
    <citation type="submission" date="2019-03" db="EMBL/GenBank/DDBJ databases">
        <title>Genomic Encyclopedia of Type Strains, Phase IV (KMG-IV): sequencing the most valuable type-strain genomes for metagenomic binning, comparative biology and taxonomic classification.</title>
        <authorList>
            <person name="Goeker M."/>
        </authorList>
    </citation>
    <scope>NUCLEOTIDE SEQUENCE [LARGE SCALE GENOMIC DNA]</scope>
    <source>
        <strain evidence="1 2">DSM 19580</strain>
    </source>
</reference>
<evidence type="ECO:0000313" key="2">
    <source>
        <dbReference type="Proteomes" id="UP000295719"/>
    </source>
</evidence>